<dbReference type="GO" id="GO:0007023">
    <property type="term" value="P:post-chaperonin tubulin folding pathway"/>
    <property type="evidence" value="ECO:0007669"/>
    <property type="project" value="InterPro"/>
</dbReference>
<dbReference type="InterPro" id="IPR058033">
    <property type="entry name" value="ARM_TBCD_2nd"/>
</dbReference>
<feature type="region of interest" description="Disordered" evidence="1">
    <location>
        <begin position="153"/>
        <end position="174"/>
    </location>
</feature>
<dbReference type="Proteomes" id="UP000664940">
    <property type="component" value="Unassembled WGS sequence"/>
</dbReference>
<dbReference type="GO" id="GO:0034333">
    <property type="term" value="P:adherens junction assembly"/>
    <property type="evidence" value="ECO:0007669"/>
    <property type="project" value="TreeGrafter"/>
</dbReference>
<name>A0A833ZRA8_9CHIR</name>
<gene>
    <name evidence="3" type="ORF">HJG60_018612</name>
</gene>
<organism evidence="3 4">
    <name type="scientific">Phyllostomus discolor</name>
    <name type="common">pale spear-nosed bat</name>
    <dbReference type="NCBI Taxonomy" id="89673"/>
    <lineage>
        <taxon>Eukaryota</taxon>
        <taxon>Metazoa</taxon>
        <taxon>Chordata</taxon>
        <taxon>Craniata</taxon>
        <taxon>Vertebrata</taxon>
        <taxon>Euteleostomi</taxon>
        <taxon>Mammalia</taxon>
        <taxon>Eutheria</taxon>
        <taxon>Laurasiatheria</taxon>
        <taxon>Chiroptera</taxon>
        <taxon>Yangochiroptera</taxon>
        <taxon>Phyllostomidae</taxon>
        <taxon>Phyllostominae</taxon>
        <taxon>Phyllostomus</taxon>
    </lineage>
</organism>
<proteinExistence type="predicted"/>
<dbReference type="GO" id="GO:0000226">
    <property type="term" value="P:microtubule cytoskeleton organization"/>
    <property type="evidence" value="ECO:0007669"/>
    <property type="project" value="TreeGrafter"/>
</dbReference>
<dbReference type="PROSITE" id="PS50896">
    <property type="entry name" value="LISH"/>
    <property type="match status" value="1"/>
</dbReference>
<dbReference type="PANTHER" id="PTHR12658">
    <property type="entry name" value="BETA-TUBULIN COFACTOR D"/>
    <property type="match status" value="1"/>
</dbReference>
<dbReference type="AlphaFoldDB" id="A0A833ZRA8"/>
<evidence type="ECO:0000313" key="3">
    <source>
        <dbReference type="EMBL" id="KAF6097553.1"/>
    </source>
</evidence>
<evidence type="ECO:0000259" key="2">
    <source>
        <dbReference type="Pfam" id="PF25767"/>
    </source>
</evidence>
<dbReference type="Pfam" id="PF23579">
    <property type="entry name" value="ARM_TBCD"/>
    <property type="match status" value="1"/>
</dbReference>
<comment type="caution">
    <text evidence="3">The sequence shown here is derived from an EMBL/GenBank/DDBJ whole genome shotgun (WGS) entry which is preliminary data.</text>
</comment>
<reference evidence="3 4" key="1">
    <citation type="journal article" date="2020" name="Nature">
        <title>Six reference-quality genomes reveal evolution of bat adaptations.</title>
        <authorList>
            <person name="Jebb D."/>
            <person name="Huang Z."/>
            <person name="Pippel M."/>
            <person name="Hughes G.M."/>
            <person name="Lavrichenko K."/>
            <person name="Devanna P."/>
            <person name="Winkler S."/>
            <person name="Jermiin L.S."/>
            <person name="Skirmuntt E.C."/>
            <person name="Katzourakis A."/>
            <person name="Burkitt-Gray L."/>
            <person name="Ray D.A."/>
            <person name="Sullivan K.A.M."/>
            <person name="Roscito J.G."/>
            <person name="Kirilenko B.M."/>
            <person name="Davalos L.M."/>
            <person name="Corthals A.P."/>
            <person name="Power M.L."/>
            <person name="Jones G."/>
            <person name="Ransome R.D."/>
            <person name="Dechmann D.K.N."/>
            <person name="Locatelli A.G."/>
            <person name="Puechmaille S.J."/>
            <person name="Fedrigo O."/>
            <person name="Jarvis E.D."/>
            <person name="Hiller M."/>
            <person name="Vernes S.C."/>
            <person name="Myers E.W."/>
            <person name="Teeling E.C."/>
        </authorList>
    </citation>
    <scope>NUCLEOTIDE SEQUENCE [LARGE SCALE GENOMIC DNA]</scope>
    <source>
        <strain evidence="3">Bat1K_MPI-CBG_1</strain>
    </source>
</reference>
<protein>
    <submittedName>
        <fullName evidence="3">Tubulin folding cofactor D</fullName>
    </submittedName>
</protein>
<dbReference type="GO" id="GO:0048487">
    <property type="term" value="F:beta-tubulin binding"/>
    <property type="evidence" value="ECO:0007669"/>
    <property type="project" value="InterPro"/>
</dbReference>
<dbReference type="GO" id="GO:0016328">
    <property type="term" value="C:lateral plasma membrane"/>
    <property type="evidence" value="ECO:0007669"/>
    <property type="project" value="TreeGrafter"/>
</dbReference>
<dbReference type="GO" id="GO:0070830">
    <property type="term" value="P:bicellular tight junction assembly"/>
    <property type="evidence" value="ECO:0007669"/>
    <property type="project" value="TreeGrafter"/>
</dbReference>
<evidence type="ECO:0000313" key="4">
    <source>
        <dbReference type="Proteomes" id="UP000664940"/>
    </source>
</evidence>
<sequence length="203" mass="22754">MRMSIMDRVLRTAQSYLVVSDKARDAAAVLVSKFITRPDVRQQMMADFLDWSLCTLARASFQTIEGVIAMDGTLQALAQIFKHGKREDCLPYAATVLEHLDRCGLPDSSHTLLRKLGVKLVQRLGLTFLKPRVAKWRYQRGCRSLAANLQVRAQSQGEPRGHTEAPDSEEGYDVPEEVELVTEQLLIGLKDKDTVVRWSAAKG</sequence>
<feature type="domain" description="Tubulin-folding cofactor D ARM repeats" evidence="2">
    <location>
        <begin position="112"/>
        <end position="203"/>
    </location>
</feature>
<dbReference type="GO" id="GO:0007021">
    <property type="term" value="P:tubulin complex assembly"/>
    <property type="evidence" value="ECO:0007669"/>
    <property type="project" value="InterPro"/>
</dbReference>
<accession>A0A833ZRA8</accession>
<dbReference type="PANTHER" id="PTHR12658:SF0">
    <property type="entry name" value="TUBULIN-SPECIFIC CHAPERONE D"/>
    <property type="match status" value="1"/>
</dbReference>
<dbReference type="InterPro" id="IPR006594">
    <property type="entry name" value="LisH"/>
</dbReference>
<dbReference type="EMBL" id="JABVXQ010000008">
    <property type="protein sequence ID" value="KAF6097553.1"/>
    <property type="molecule type" value="Genomic_DNA"/>
</dbReference>
<dbReference type="GO" id="GO:0005096">
    <property type="term" value="F:GTPase activator activity"/>
    <property type="evidence" value="ECO:0007669"/>
    <property type="project" value="InterPro"/>
</dbReference>
<evidence type="ECO:0000256" key="1">
    <source>
        <dbReference type="SAM" id="MobiDB-lite"/>
    </source>
</evidence>
<dbReference type="Pfam" id="PF25767">
    <property type="entry name" value="ARM_TBCD_2nd"/>
    <property type="match status" value="1"/>
</dbReference>
<dbReference type="InterPro" id="IPR033162">
    <property type="entry name" value="TBCD"/>
</dbReference>